<proteinExistence type="predicted"/>
<gene>
    <name evidence="14" type="ORF">CE154_021505</name>
    <name evidence="13" type="ORF">HF896_18880</name>
</gene>
<dbReference type="EMBL" id="CP051298">
    <property type="protein sequence ID" value="QKD45555.1"/>
    <property type="molecule type" value="Genomic_DNA"/>
</dbReference>
<keyword evidence="5" id="KW-0812">Transmembrane</keyword>
<keyword evidence="6 11" id="KW-0732">Signal</keyword>
<dbReference type="InterPro" id="IPR050298">
    <property type="entry name" value="Gram-neg_bact_OMP"/>
</dbReference>
<feature type="chain" id="PRO_5033805274" evidence="11">
    <location>
        <begin position="23"/>
        <end position="339"/>
    </location>
</feature>
<evidence type="ECO:0000256" key="10">
    <source>
        <dbReference type="ARBA" id="ARBA00023237"/>
    </source>
</evidence>
<evidence type="ECO:0000256" key="9">
    <source>
        <dbReference type="ARBA" id="ARBA00023136"/>
    </source>
</evidence>
<dbReference type="GO" id="GO:0006811">
    <property type="term" value="P:monoatomic ion transport"/>
    <property type="evidence" value="ECO:0007669"/>
    <property type="project" value="UniProtKB-KW"/>
</dbReference>
<dbReference type="OMA" id="MHNHDTG"/>
<dbReference type="RefSeq" id="WP_013520566.1">
    <property type="nucleotide sequence ID" value="NZ_AP024172.1"/>
</dbReference>
<evidence type="ECO:0000256" key="5">
    <source>
        <dbReference type="ARBA" id="ARBA00022692"/>
    </source>
</evidence>
<dbReference type="Gene3D" id="2.40.160.10">
    <property type="entry name" value="Porin"/>
    <property type="match status" value="1"/>
</dbReference>
<organism evidence="14 15">
    <name type="scientific">Alicycliphilus denitrificans</name>
    <dbReference type="NCBI Taxonomy" id="179636"/>
    <lineage>
        <taxon>Bacteria</taxon>
        <taxon>Pseudomonadati</taxon>
        <taxon>Pseudomonadota</taxon>
        <taxon>Betaproteobacteria</taxon>
        <taxon>Burkholderiales</taxon>
        <taxon>Comamonadaceae</taxon>
        <taxon>Alicycliphilus</taxon>
    </lineage>
</organism>
<keyword evidence="4" id="KW-1134">Transmembrane beta strand</keyword>
<dbReference type="GO" id="GO:0046930">
    <property type="term" value="C:pore complex"/>
    <property type="evidence" value="ECO:0007669"/>
    <property type="project" value="UniProtKB-KW"/>
</dbReference>
<comment type="subcellular location">
    <subcellularLocation>
        <location evidence="1">Cell outer membrane</location>
        <topology evidence="1">Multi-pass membrane protein</topology>
    </subcellularLocation>
</comment>
<evidence type="ECO:0000256" key="2">
    <source>
        <dbReference type="ARBA" id="ARBA00011233"/>
    </source>
</evidence>
<comment type="subunit">
    <text evidence="2">Homotrimer.</text>
</comment>
<keyword evidence="8" id="KW-0626">Porin</keyword>
<keyword evidence="3" id="KW-0813">Transport</keyword>
<accession>A0A3R7GYM2</accession>
<keyword evidence="9" id="KW-0472">Membrane</keyword>
<keyword evidence="7" id="KW-0406">Ion transport</keyword>
<dbReference type="Pfam" id="PF13609">
    <property type="entry name" value="Porin_4"/>
    <property type="match status" value="1"/>
</dbReference>
<protein>
    <submittedName>
        <fullName evidence="14">Porin</fullName>
    </submittedName>
</protein>
<evidence type="ECO:0000313" key="14">
    <source>
        <dbReference type="EMBL" id="RKJ93980.1"/>
    </source>
</evidence>
<evidence type="ECO:0000313" key="15">
    <source>
        <dbReference type="Proteomes" id="UP000216225"/>
    </source>
</evidence>
<reference evidence="13 16" key="2">
    <citation type="submission" date="2020-05" db="EMBL/GenBank/DDBJ databases">
        <title>Complete genome sequence of Alicycliphilus denitrificans DP3.</title>
        <authorList>
            <person name="Chen X."/>
        </authorList>
    </citation>
    <scope>NUCLEOTIDE SEQUENCE [LARGE SCALE GENOMIC DNA]</scope>
    <source>
        <strain evidence="13 16">DP3</strain>
    </source>
</reference>
<dbReference type="AlphaFoldDB" id="A0A3R7GYM2"/>
<dbReference type="CDD" id="cd00342">
    <property type="entry name" value="gram_neg_porins"/>
    <property type="match status" value="1"/>
</dbReference>
<evidence type="ECO:0000256" key="4">
    <source>
        <dbReference type="ARBA" id="ARBA00022452"/>
    </source>
</evidence>
<evidence type="ECO:0000259" key="12">
    <source>
        <dbReference type="Pfam" id="PF13609"/>
    </source>
</evidence>
<sequence length="339" mass="36370">MQKPSRLLLATLALLGTSAVFAQSSVTLYGRINTTVERQKDGGVSTTGMFNNASRWGVRGTEDLGGGLKAGFQLESGFASDTGTGTGWPGLATVGNGLNFGRQSEVNLAGGFGMVRLGNFVPESYYATADYVSMHNHDTGSSSDALYYDPVWFGGLGTKNKIGYRTPSLGGLTVDAAVLLHERAAGTNDKNGYDLAANYNMGPLHLGLGYSSVDSNYQVGLRALYTFGQFTVGGYYQRNKDDNQIVTTGAGTRNNFRLSGMYALGASEFHVNVGHANSWSNVNDSDATQWTLGYNYNLSKRTKVYTYYTRVNNGNNAGYNVTNSGSDFSSFALGVRHNF</sequence>
<feature type="domain" description="Porin" evidence="12">
    <location>
        <begin position="11"/>
        <end position="315"/>
    </location>
</feature>
<keyword evidence="10" id="KW-0998">Cell outer membrane</keyword>
<evidence type="ECO:0000256" key="1">
    <source>
        <dbReference type="ARBA" id="ARBA00004571"/>
    </source>
</evidence>
<evidence type="ECO:0000256" key="3">
    <source>
        <dbReference type="ARBA" id="ARBA00022448"/>
    </source>
</evidence>
<dbReference type="Proteomes" id="UP000500755">
    <property type="component" value="Chromosome"/>
</dbReference>
<dbReference type="InterPro" id="IPR023614">
    <property type="entry name" value="Porin_dom_sf"/>
</dbReference>
<reference evidence="14 15" key="1">
    <citation type="submission" date="2018-09" db="EMBL/GenBank/DDBJ databases">
        <title>Genome comparison of Alicycliphilus sp. BQ1, a polyurethanolytic bacterium, with its closest phylogenetic relatives Alicycliphilus denitrificans BC and K601, unable to attack polyurethane.</title>
        <authorList>
            <person name="Loza-Tavera H."/>
            <person name="Lozano L."/>
            <person name="Cevallos M."/>
            <person name="Maya-Lucas O."/>
            <person name="Garcia-Mena J."/>
            <person name="Hernandez J."/>
        </authorList>
    </citation>
    <scope>NUCLEOTIDE SEQUENCE [LARGE SCALE GENOMIC DNA]</scope>
    <source>
        <strain evidence="14 15">BQ1</strain>
    </source>
</reference>
<dbReference type="PANTHER" id="PTHR34501:SF9">
    <property type="entry name" value="MAJOR OUTER MEMBRANE PROTEIN P.IA"/>
    <property type="match status" value="1"/>
</dbReference>
<dbReference type="Proteomes" id="UP000216225">
    <property type="component" value="Unassembled WGS sequence"/>
</dbReference>
<dbReference type="PANTHER" id="PTHR34501">
    <property type="entry name" value="PROTEIN YDDL-RELATED"/>
    <property type="match status" value="1"/>
</dbReference>
<dbReference type="GO" id="GO:0015288">
    <property type="term" value="F:porin activity"/>
    <property type="evidence" value="ECO:0007669"/>
    <property type="project" value="UniProtKB-KW"/>
</dbReference>
<evidence type="ECO:0000256" key="8">
    <source>
        <dbReference type="ARBA" id="ARBA00023114"/>
    </source>
</evidence>
<dbReference type="InterPro" id="IPR033900">
    <property type="entry name" value="Gram_neg_porin_domain"/>
</dbReference>
<dbReference type="SUPFAM" id="SSF56935">
    <property type="entry name" value="Porins"/>
    <property type="match status" value="1"/>
</dbReference>
<evidence type="ECO:0000313" key="13">
    <source>
        <dbReference type="EMBL" id="QKD45555.1"/>
    </source>
</evidence>
<evidence type="ECO:0000256" key="6">
    <source>
        <dbReference type="ARBA" id="ARBA00022729"/>
    </source>
</evidence>
<evidence type="ECO:0000256" key="7">
    <source>
        <dbReference type="ARBA" id="ARBA00023065"/>
    </source>
</evidence>
<feature type="signal peptide" evidence="11">
    <location>
        <begin position="1"/>
        <end position="22"/>
    </location>
</feature>
<dbReference type="EMBL" id="NKDB02000007">
    <property type="protein sequence ID" value="RKJ93980.1"/>
    <property type="molecule type" value="Genomic_DNA"/>
</dbReference>
<evidence type="ECO:0000313" key="16">
    <source>
        <dbReference type="Proteomes" id="UP000500755"/>
    </source>
</evidence>
<dbReference type="GO" id="GO:0009279">
    <property type="term" value="C:cell outer membrane"/>
    <property type="evidence" value="ECO:0007669"/>
    <property type="project" value="UniProtKB-SubCell"/>
</dbReference>
<evidence type="ECO:0000256" key="11">
    <source>
        <dbReference type="SAM" id="SignalP"/>
    </source>
</evidence>
<name>A0A3R7GYM2_9BURK</name>